<evidence type="ECO:0000313" key="11">
    <source>
        <dbReference type="Proteomes" id="UP000094565"/>
    </source>
</evidence>
<keyword evidence="4" id="KW-0805">Transcription regulation</keyword>
<evidence type="ECO:0000256" key="6">
    <source>
        <dbReference type="ARBA" id="ARBA00023163"/>
    </source>
</evidence>
<accession>A0A1B2J8U8</accession>
<feature type="compositionally biased region" description="Basic and acidic residues" evidence="8">
    <location>
        <begin position="184"/>
        <end position="193"/>
    </location>
</feature>
<evidence type="ECO:0000256" key="5">
    <source>
        <dbReference type="ARBA" id="ARBA00023159"/>
    </source>
</evidence>
<dbReference type="OrthoDB" id="3998262at2759"/>
<evidence type="ECO:0000259" key="9">
    <source>
        <dbReference type="Pfam" id="PF09816"/>
    </source>
</evidence>
<dbReference type="GO" id="GO:0003711">
    <property type="term" value="F:transcription elongation factor activity"/>
    <property type="evidence" value="ECO:0007669"/>
    <property type="project" value="TreeGrafter"/>
</dbReference>
<dbReference type="InterPro" id="IPR027093">
    <property type="entry name" value="EAF_fam"/>
</dbReference>
<evidence type="ECO:0000256" key="4">
    <source>
        <dbReference type="ARBA" id="ARBA00023015"/>
    </source>
</evidence>
<evidence type="ECO:0000256" key="1">
    <source>
        <dbReference type="ARBA" id="ARBA00004123"/>
    </source>
</evidence>
<evidence type="ECO:0000256" key="7">
    <source>
        <dbReference type="ARBA" id="ARBA00023242"/>
    </source>
</evidence>
<dbReference type="AlphaFoldDB" id="A0A1B2J8U8"/>
<feature type="region of interest" description="Disordered" evidence="8">
    <location>
        <begin position="167"/>
        <end position="243"/>
    </location>
</feature>
<keyword evidence="7" id="KW-0539">Nucleus</keyword>
<dbReference type="EMBL" id="CP014584">
    <property type="protein sequence ID" value="ANZ74412.1"/>
    <property type="molecule type" value="Genomic_DNA"/>
</dbReference>
<proteinExistence type="inferred from homology"/>
<dbReference type="Proteomes" id="UP000094565">
    <property type="component" value="Chromosome 1"/>
</dbReference>
<protein>
    <submittedName>
        <fullName evidence="10">BA75_00907T0</fullName>
    </submittedName>
</protein>
<evidence type="ECO:0000256" key="3">
    <source>
        <dbReference type="ARBA" id="ARBA00022553"/>
    </source>
</evidence>
<comment type="subcellular location">
    <subcellularLocation>
        <location evidence="1">Nucleus</location>
    </subcellularLocation>
</comment>
<keyword evidence="6" id="KW-0804">Transcription</keyword>
<name>A0A1B2J8U8_PICPA</name>
<feature type="region of interest" description="Disordered" evidence="8">
    <location>
        <begin position="331"/>
        <end position="355"/>
    </location>
</feature>
<dbReference type="InterPro" id="IPR019194">
    <property type="entry name" value="Tscrpt_elong_fac_Eaf_N"/>
</dbReference>
<feature type="domain" description="Transcription elongation factor Eaf N-terminal" evidence="9">
    <location>
        <begin position="12"/>
        <end position="110"/>
    </location>
</feature>
<dbReference type="GO" id="GO:0032783">
    <property type="term" value="C:super elongation complex"/>
    <property type="evidence" value="ECO:0007669"/>
    <property type="project" value="InterPro"/>
</dbReference>
<dbReference type="GO" id="GO:0006368">
    <property type="term" value="P:transcription elongation by RNA polymerase II"/>
    <property type="evidence" value="ECO:0007669"/>
    <property type="project" value="InterPro"/>
</dbReference>
<feature type="compositionally biased region" description="Basic and acidic residues" evidence="8">
    <location>
        <begin position="331"/>
        <end position="340"/>
    </location>
</feature>
<keyword evidence="3" id="KW-0597">Phosphoprotein</keyword>
<evidence type="ECO:0000313" key="10">
    <source>
        <dbReference type="EMBL" id="ANZ74412.1"/>
    </source>
</evidence>
<keyword evidence="5" id="KW-0010">Activator</keyword>
<reference evidence="10 11" key="1">
    <citation type="submission" date="2016-02" db="EMBL/GenBank/DDBJ databases">
        <title>Comparative genomic and transcriptomic foundation for Pichia pastoris.</title>
        <authorList>
            <person name="Love K.R."/>
            <person name="Shah K.A."/>
            <person name="Whittaker C.A."/>
            <person name="Wu J."/>
            <person name="Bartlett M.C."/>
            <person name="Ma D."/>
            <person name="Leeson R.L."/>
            <person name="Priest M."/>
            <person name="Young S.K."/>
            <person name="Love J.C."/>
        </authorList>
    </citation>
    <scope>NUCLEOTIDE SEQUENCE [LARGE SCALE GENOMIC DNA]</scope>
    <source>
        <strain evidence="10 11">ATCC 28485</strain>
    </source>
</reference>
<sequence>MSEVLNIPDGEYDLDISSLLCDDSVNLGVRYNFKPDSIDMDYPLELVQGSSNYILKAESDPNVRKEPLVFEGTLGKTNQHDYLLIYDDITKRFQMDRFNGVLRMNKSRAPDRLLKKFEELKLGKGSPATGSAPFVPTANPTALRKVTPFKLETKVKPTKPLENRVHIHMKESKPKTSSFLTESLSKKKQDVHIRNVRPTPHTPSSILVSKADHPKVASKRPPYTPQESQEDNNDNDHNSEDEDDLTSFVGELEAEMGIETPPPPPRQEVGLGDIEISKSDKSTDQQSVIQLEPNNDSFHEDNWQPNYSDWESDLEEVPASNSINFFVDDDPKSREAEHQTTKLSPEFNNTSNSSVVRPISMKELATTTLSQSTKST</sequence>
<dbReference type="Pfam" id="PF09816">
    <property type="entry name" value="EAF"/>
    <property type="match status" value="1"/>
</dbReference>
<dbReference type="PANTHER" id="PTHR15970:SF2">
    <property type="entry name" value="ELL-ASSOCIATED FACTOR EAF"/>
    <property type="match status" value="1"/>
</dbReference>
<feature type="compositionally biased region" description="Polar residues" evidence="8">
    <location>
        <begin position="341"/>
        <end position="355"/>
    </location>
</feature>
<dbReference type="PANTHER" id="PTHR15970">
    <property type="entry name" value="ELL-ASSOCIATED FACTOR EAF"/>
    <property type="match status" value="1"/>
</dbReference>
<gene>
    <name evidence="10" type="ORF">ATY40_BA7500907</name>
</gene>
<evidence type="ECO:0000256" key="2">
    <source>
        <dbReference type="ARBA" id="ARBA00007798"/>
    </source>
</evidence>
<feature type="compositionally biased region" description="Acidic residues" evidence="8">
    <location>
        <begin position="228"/>
        <end position="243"/>
    </location>
</feature>
<evidence type="ECO:0000256" key="8">
    <source>
        <dbReference type="SAM" id="MobiDB-lite"/>
    </source>
</evidence>
<keyword evidence="11" id="KW-1185">Reference proteome</keyword>
<comment type="similarity">
    <text evidence="2">Belongs to the EAF family.</text>
</comment>
<organism evidence="10 11">
    <name type="scientific">Komagataella pastoris</name>
    <name type="common">Yeast</name>
    <name type="synonym">Pichia pastoris</name>
    <dbReference type="NCBI Taxonomy" id="4922"/>
    <lineage>
        <taxon>Eukaryota</taxon>
        <taxon>Fungi</taxon>
        <taxon>Dikarya</taxon>
        <taxon>Ascomycota</taxon>
        <taxon>Saccharomycotina</taxon>
        <taxon>Pichiomycetes</taxon>
        <taxon>Pichiales</taxon>
        <taxon>Pichiaceae</taxon>
        <taxon>Komagataella</taxon>
    </lineage>
</organism>